<feature type="region of interest" description="Disordered" evidence="2">
    <location>
        <begin position="43"/>
        <end position="72"/>
    </location>
</feature>
<dbReference type="Proteomes" id="UP000011083">
    <property type="component" value="Unassembled WGS sequence"/>
</dbReference>
<feature type="compositionally biased region" description="Basic and acidic residues" evidence="2">
    <location>
        <begin position="57"/>
        <end position="72"/>
    </location>
</feature>
<protein>
    <submittedName>
        <fullName evidence="3">Uncharacterized protein</fullName>
    </submittedName>
</protein>
<feature type="compositionally biased region" description="Basic residues" evidence="2">
    <location>
        <begin position="166"/>
        <end position="178"/>
    </location>
</feature>
<evidence type="ECO:0000256" key="2">
    <source>
        <dbReference type="SAM" id="MobiDB-lite"/>
    </source>
</evidence>
<keyword evidence="4" id="KW-1185">Reference proteome</keyword>
<dbReference type="GeneID" id="14922213"/>
<dbReference type="EMBL" id="KB007904">
    <property type="protein sequence ID" value="ELR21323.1"/>
    <property type="molecule type" value="Genomic_DNA"/>
</dbReference>
<sequence>MGFTDEADRSAILAAVKKIKAELPSGALRLFYSNEPNLYQIDHKETPMHHSSVSRPKLGERGHPSSVDGHRPEDTRSVAELLSFINGADLPLAASKHFGPSTHSAGTNAFTRSPLHSFPSSPLFGMAGSSAASTFSSSSFNYSPPSSSSLSATEHSACCTTTSARAAKKARHRARRKAVAATRLPQSFIKKSPKTKPPPPPPTTAAKKNKQSATSKSTTAPSTTARAAPSTKKRNKTSKAVDVVVAEVLDPALEEQLDREVEEFRQRLELHSAALDVVQRRPVRATPYHFNPHQLNIKTSAE</sequence>
<dbReference type="RefSeq" id="XP_004345867.1">
    <property type="nucleotide sequence ID" value="XM_004345817.1"/>
</dbReference>
<organism evidence="3 4">
    <name type="scientific">Acanthamoeba castellanii (strain ATCC 30010 / Neff)</name>
    <dbReference type="NCBI Taxonomy" id="1257118"/>
    <lineage>
        <taxon>Eukaryota</taxon>
        <taxon>Amoebozoa</taxon>
        <taxon>Discosea</taxon>
        <taxon>Longamoebia</taxon>
        <taxon>Centramoebida</taxon>
        <taxon>Acanthamoebidae</taxon>
        <taxon>Acanthamoeba</taxon>
    </lineage>
</organism>
<name>L8H9A9_ACACF</name>
<proteinExistence type="predicted"/>
<feature type="compositionally biased region" description="Low complexity" evidence="2">
    <location>
        <begin position="135"/>
        <end position="165"/>
    </location>
</feature>
<gene>
    <name evidence="3" type="ORF">ACA1_182250</name>
</gene>
<accession>L8H9A9</accession>
<reference evidence="3 4" key="1">
    <citation type="journal article" date="2013" name="Genome Biol.">
        <title>Genome of Acanthamoeba castellanii highlights extensive lateral gene transfer and early evolution of tyrosine kinase signaling.</title>
        <authorList>
            <person name="Clarke M."/>
            <person name="Lohan A.J."/>
            <person name="Liu B."/>
            <person name="Lagkouvardos I."/>
            <person name="Roy S."/>
            <person name="Zafar N."/>
            <person name="Bertelli C."/>
            <person name="Schilde C."/>
            <person name="Kianianmomeni A."/>
            <person name="Burglin T.R."/>
            <person name="Frech C."/>
            <person name="Turcotte B."/>
            <person name="Kopec K.O."/>
            <person name="Synnott J.M."/>
            <person name="Choo C."/>
            <person name="Paponov I."/>
            <person name="Finkler A."/>
            <person name="Soon Heng Tan C."/>
            <person name="Hutchins A.P."/>
            <person name="Weinmeier T."/>
            <person name="Rattei T."/>
            <person name="Chu J.S."/>
            <person name="Gimenez G."/>
            <person name="Irimia M."/>
            <person name="Rigden D.J."/>
            <person name="Fitzpatrick D.A."/>
            <person name="Lorenzo-Morales J."/>
            <person name="Bateman A."/>
            <person name="Chiu C.H."/>
            <person name="Tang P."/>
            <person name="Hegemann P."/>
            <person name="Fromm H."/>
            <person name="Raoult D."/>
            <person name="Greub G."/>
            <person name="Miranda-Saavedra D."/>
            <person name="Chen N."/>
            <person name="Nash P."/>
            <person name="Ginger M.L."/>
            <person name="Horn M."/>
            <person name="Schaap P."/>
            <person name="Caler L."/>
            <person name="Loftus B."/>
        </authorList>
    </citation>
    <scope>NUCLEOTIDE SEQUENCE [LARGE SCALE GENOMIC DNA]</scope>
    <source>
        <strain evidence="3 4">Neff</strain>
    </source>
</reference>
<feature type="compositionally biased region" description="Low complexity" evidence="2">
    <location>
        <begin position="211"/>
        <end position="230"/>
    </location>
</feature>
<evidence type="ECO:0000313" key="4">
    <source>
        <dbReference type="Proteomes" id="UP000011083"/>
    </source>
</evidence>
<feature type="coiled-coil region" evidence="1">
    <location>
        <begin position="254"/>
        <end position="281"/>
    </location>
</feature>
<dbReference type="KEGG" id="acan:ACA1_182250"/>
<dbReference type="AlphaFoldDB" id="L8H9A9"/>
<feature type="region of interest" description="Disordered" evidence="2">
    <location>
        <begin position="135"/>
        <end position="238"/>
    </location>
</feature>
<evidence type="ECO:0000256" key="1">
    <source>
        <dbReference type="SAM" id="Coils"/>
    </source>
</evidence>
<evidence type="ECO:0000313" key="3">
    <source>
        <dbReference type="EMBL" id="ELR21323.1"/>
    </source>
</evidence>
<keyword evidence="1" id="KW-0175">Coiled coil</keyword>
<dbReference type="VEuPathDB" id="AmoebaDB:ACA1_182250"/>